<accession>A0A318T895</accession>
<name>A0A318T895_9HYPH</name>
<protein>
    <submittedName>
        <fullName evidence="1">Uncharacterized protein</fullName>
    </submittedName>
</protein>
<proteinExistence type="predicted"/>
<sequence>MLREFLPRAALSLFLVVFFIGIFVARSDLGTWAPGQAASDPALSAFAIQPPS</sequence>
<gene>
    <name evidence="1" type="ORF">C7477_10338</name>
</gene>
<dbReference type="AlphaFoldDB" id="A0A318T895"/>
<organism evidence="1 2">
    <name type="scientific">Phyllobacterium leguminum</name>
    <dbReference type="NCBI Taxonomy" id="314237"/>
    <lineage>
        <taxon>Bacteria</taxon>
        <taxon>Pseudomonadati</taxon>
        <taxon>Pseudomonadota</taxon>
        <taxon>Alphaproteobacteria</taxon>
        <taxon>Hyphomicrobiales</taxon>
        <taxon>Phyllobacteriaceae</taxon>
        <taxon>Phyllobacterium</taxon>
    </lineage>
</organism>
<dbReference type="EMBL" id="QJTF01000003">
    <property type="protein sequence ID" value="PYE89531.1"/>
    <property type="molecule type" value="Genomic_DNA"/>
</dbReference>
<comment type="caution">
    <text evidence="1">The sequence shown here is derived from an EMBL/GenBank/DDBJ whole genome shotgun (WGS) entry which is preliminary data.</text>
</comment>
<keyword evidence="2" id="KW-1185">Reference proteome</keyword>
<dbReference type="Proteomes" id="UP000247454">
    <property type="component" value="Unassembled WGS sequence"/>
</dbReference>
<reference evidence="1 2" key="1">
    <citation type="submission" date="2018-06" db="EMBL/GenBank/DDBJ databases">
        <title>Genomic Encyclopedia of Type Strains, Phase III (KMG-III): the genomes of soil and plant-associated and newly described type strains.</title>
        <authorList>
            <person name="Whitman W."/>
        </authorList>
    </citation>
    <scope>NUCLEOTIDE SEQUENCE [LARGE SCALE GENOMIC DNA]</scope>
    <source>
        <strain evidence="1 2">ORS 1419</strain>
    </source>
</reference>
<evidence type="ECO:0000313" key="2">
    <source>
        <dbReference type="Proteomes" id="UP000247454"/>
    </source>
</evidence>
<evidence type="ECO:0000313" key="1">
    <source>
        <dbReference type="EMBL" id="PYE89531.1"/>
    </source>
</evidence>